<gene>
    <name evidence="1" type="ORF">FSB_LOCUS40077</name>
</gene>
<dbReference type="Pfam" id="PF05056">
    <property type="entry name" value="DUF674"/>
    <property type="match status" value="2"/>
</dbReference>
<sequence>MAATKVSLKLLIDRKSHQVLFVEAGKEFVDFLITILALPVGTVIRLLKKQGMVGSLQNFYESIENLSDTYLQPDQNKDSLLKPRVCISGGEVPLQLPNIESSKSRKFYRCSSGHAYVSDNSTAFCPSCGRSNMTLELTFVGKRSANNPGSSSTEGGYVKGVVTYMVMDDLVVKPMSTISSITLLNNFNVKEVESRRVLYAEAGKKFVDFLFKILALPIGTFVPLLNQEMVGGLGNIYDSIQNLSTTYLEPNVKDSLLTPKVYIAGGTGVPLQLPNVIPTPMKLYGCNNCRVYMSNDNNKMCSCRCNSYYFDTELSYRGSPSANNMPYFSDGGYVQEAVIYMVMDDLAVKPLSTDSIISLLDKFNVKEIGTLEEKVVDLGEDEVDKQATTVVRMLVPPNNKSTHPKGLFGW</sequence>
<dbReference type="PANTHER" id="PTHR33103">
    <property type="entry name" value="OS01G0153900 PROTEIN"/>
    <property type="match status" value="1"/>
</dbReference>
<dbReference type="PANTHER" id="PTHR33103:SF19">
    <property type="entry name" value="OS09G0544700 PROTEIN"/>
    <property type="match status" value="1"/>
</dbReference>
<name>A0A2N9HJT2_FAGSY</name>
<proteinExistence type="predicted"/>
<dbReference type="InterPro" id="IPR007750">
    <property type="entry name" value="DUF674"/>
</dbReference>
<accession>A0A2N9HJT2</accession>
<organism evidence="1">
    <name type="scientific">Fagus sylvatica</name>
    <name type="common">Beechnut</name>
    <dbReference type="NCBI Taxonomy" id="28930"/>
    <lineage>
        <taxon>Eukaryota</taxon>
        <taxon>Viridiplantae</taxon>
        <taxon>Streptophyta</taxon>
        <taxon>Embryophyta</taxon>
        <taxon>Tracheophyta</taxon>
        <taxon>Spermatophyta</taxon>
        <taxon>Magnoliopsida</taxon>
        <taxon>eudicotyledons</taxon>
        <taxon>Gunneridae</taxon>
        <taxon>Pentapetalae</taxon>
        <taxon>rosids</taxon>
        <taxon>fabids</taxon>
        <taxon>Fagales</taxon>
        <taxon>Fagaceae</taxon>
        <taxon>Fagus</taxon>
    </lineage>
</organism>
<evidence type="ECO:0008006" key="2">
    <source>
        <dbReference type="Google" id="ProtNLM"/>
    </source>
</evidence>
<dbReference type="EMBL" id="OIVN01003569">
    <property type="protein sequence ID" value="SPD12195.1"/>
    <property type="molecule type" value="Genomic_DNA"/>
</dbReference>
<reference evidence="1" key="1">
    <citation type="submission" date="2018-02" db="EMBL/GenBank/DDBJ databases">
        <authorList>
            <person name="Cohen D.B."/>
            <person name="Kent A.D."/>
        </authorList>
    </citation>
    <scope>NUCLEOTIDE SEQUENCE</scope>
</reference>
<evidence type="ECO:0000313" key="1">
    <source>
        <dbReference type="EMBL" id="SPD12195.1"/>
    </source>
</evidence>
<protein>
    <recommendedName>
        <fullName evidence="2">DUF674 domain-containing protein</fullName>
    </recommendedName>
</protein>
<dbReference type="AlphaFoldDB" id="A0A2N9HJT2"/>